<accession>A0ACB8RM29</accession>
<organism evidence="1 2">
    <name type="scientific">Auriscalpium vulgare</name>
    <dbReference type="NCBI Taxonomy" id="40419"/>
    <lineage>
        <taxon>Eukaryota</taxon>
        <taxon>Fungi</taxon>
        <taxon>Dikarya</taxon>
        <taxon>Basidiomycota</taxon>
        <taxon>Agaricomycotina</taxon>
        <taxon>Agaricomycetes</taxon>
        <taxon>Russulales</taxon>
        <taxon>Auriscalpiaceae</taxon>
        <taxon>Auriscalpium</taxon>
    </lineage>
</organism>
<dbReference type="EMBL" id="MU275979">
    <property type="protein sequence ID" value="KAI0044558.1"/>
    <property type="molecule type" value="Genomic_DNA"/>
</dbReference>
<name>A0ACB8RM29_9AGAM</name>
<evidence type="ECO:0000313" key="2">
    <source>
        <dbReference type="Proteomes" id="UP000814033"/>
    </source>
</evidence>
<evidence type="ECO:0000313" key="1">
    <source>
        <dbReference type="EMBL" id="KAI0044558.1"/>
    </source>
</evidence>
<keyword evidence="2" id="KW-1185">Reference proteome</keyword>
<proteinExistence type="predicted"/>
<reference evidence="1" key="2">
    <citation type="journal article" date="2022" name="New Phytol.">
        <title>Evolutionary transition to the ectomycorrhizal habit in the genomes of a hyperdiverse lineage of mushroom-forming fungi.</title>
        <authorList>
            <person name="Looney B."/>
            <person name="Miyauchi S."/>
            <person name="Morin E."/>
            <person name="Drula E."/>
            <person name="Courty P.E."/>
            <person name="Kohler A."/>
            <person name="Kuo A."/>
            <person name="LaButti K."/>
            <person name="Pangilinan J."/>
            <person name="Lipzen A."/>
            <person name="Riley R."/>
            <person name="Andreopoulos W."/>
            <person name="He G."/>
            <person name="Johnson J."/>
            <person name="Nolan M."/>
            <person name="Tritt A."/>
            <person name="Barry K.W."/>
            <person name="Grigoriev I.V."/>
            <person name="Nagy L.G."/>
            <person name="Hibbett D."/>
            <person name="Henrissat B."/>
            <person name="Matheny P.B."/>
            <person name="Labbe J."/>
            <person name="Martin F.M."/>
        </authorList>
    </citation>
    <scope>NUCLEOTIDE SEQUENCE</scope>
    <source>
        <strain evidence="1">FP105234-sp</strain>
    </source>
</reference>
<sequence>MTRSRPAAPHTPKKHAKVERTAVIAGRELPISPVLDTFFLWTAERHSIHQKRVAGESWPWTEDPIFQQHAFTNVFRIFDRTTQYILRHVVHEGDPDLHETCFRVILFRFFCRISTWELLVARLGTPTWRNFDLDAYEAVLRVEYDSQRPLYGTAYIMPAPPLGGATNFANHLRLLKLMMDVDLPGQLAGLSEMSDAFERIALFPSMGDFLAFQLLLDLNMIPQISYPEDWAICGPGADACLRKIFGPGVVGHFGEALKWLHDTQQRHFARLGIAPERRPRVHCSAPPGLSLVDLEHSLCETDVYSRVKHPDIPGLRRVHISGRRNFKPGAAPLTCDLPRNWKVAAEAVRARARKHKPLPPVDAADPDPEWVLSHIVKEAVGARGVPLYLVRYKGYTPEDDLWQDEEDLEGAVELLEEWRSLKESISSGIASSKANKLSSNKRRASTKLSGRLV</sequence>
<reference evidence="1" key="1">
    <citation type="submission" date="2021-02" db="EMBL/GenBank/DDBJ databases">
        <authorList>
            <consortium name="DOE Joint Genome Institute"/>
            <person name="Ahrendt S."/>
            <person name="Looney B.P."/>
            <person name="Miyauchi S."/>
            <person name="Morin E."/>
            <person name="Drula E."/>
            <person name="Courty P.E."/>
            <person name="Chicoki N."/>
            <person name="Fauchery L."/>
            <person name="Kohler A."/>
            <person name="Kuo A."/>
            <person name="Labutti K."/>
            <person name="Pangilinan J."/>
            <person name="Lipzen A."/>
            <person name="Riley R."/>
            <person name="Andreopoulos W."/>
            <person name="He G."/>
            <person name="Johnson J."/>
            <person name="Barry K.W."/>
            <person name="Grigoriev I.V."/>
            <person name="Nagy L."/>
            <person name="Hibbett D."/>
            <person name="Henrissat B."/>
            <person name="Matheny P.B."/>
            <person name="Labbe J."/>
            <person name="Martin F."/>
        </authorList>
    </citation>
    <scope>NUCLEOTIDE SEQUENCE</scope>
    <source>
        <strain evidence="1">FP105234-sp</strain>
    </source>
</reference>
<gene>
    <name evidence="1" type="ORF">FA95DRAFT_1496875</name>
</gene>
<dbReference type="Proteomes" id="UP000814033">
    <property type="component" value="Unassembled WGS sequence"/>
</dbReference>
<comment type="caution">
    <text evidence="1">The sequence shown here is derived from an EMBL/GenBank/DDBJ whole genome shotgun (WGS) entry which is preliminary data.</text>
</comment>
<protein>
    <submittedName>
        <fullName evidence="1">Uncharacterized protein</fullName>
    </submittedName>
</protein>